<protein>
    <submittedName>
        <fullName evidence="1">Uncharacterized protein</fullName>
    </submittedName>
</protein>
<evidence type="ECO:0000313" key="1">
    <source>
        <dbReference type="EMBL" id="MDC4183293.1"/>
    </source>
</evidence>
<dbReference type="AlphaFoldDB" id="A0AAW6HQJ9"/>
<accession>A0AAW6HQJ9</accession>
<organism evidence="1 2">
    <name type="scientific">Mycoplasma bradburyae</name>
    <dbReference type="NCBI Taxonomy" id="2963128"/>
    <lineage>
        <taxon>Bacteria</taxon>
        <taxon>Bacillati</taxon>
        <taxon>Mycoplasmatota</taxon>
        <taxon>Mollicutes</taxon>
        <taxon>Mycoplasmataceae</taxon>
        <taxon>Mycoplasma</taxon>
    </lineage>
</organism>
<gene>
    <name evidence="1" type="ORF">LNO71_01360</name>
</gene>
<evidence type="ECO:0000313" key="2">
    <source>
        <dbReference type="Proteomes" id="UP001216384"/>
    </source>
</evidence>
<dbReference type="EMBL" id="JAJHZP010000013">
    <property type="protein sequence ID" value="MDC4183293.1"/>
    <property type="molecule type" value="Genomic_DNA"/>
</dbReference>
<comment type="caution">
    <text evidence="1">The sequence shown here is derived from an EMBL/GenBank/DDBJ whole genome shotgun (WGS) entry which is preliminary data.</text>
</comment>
<dbReference type="RefSeq" id="WP_272403954.1">
    <property type="nucleotide sequence ID" value="NZ_JAJHZP010000013.1"/>
</dbReference>
<reference evidence="1" key="1">
    <citation type="submission" date="2021-11" db="EMBL/GenBank/DDBJ databases">
        <title>Description of Mycoplasma bradburyaesp. nov.from sea birds: a tribute to a great mycoplasmologist.</title>
        <authorList>
            <person name="Ramirez A.S."/>
            <person name="Poveda C."/>
            <person name="Suarez-Perez A."/>
            <person name="Rosales R.S."/>
            <person name="Dijkman R."/>
            <person name="Feberwee A."/>
            <person name="Spergser J."/>
            <person name="Szostak M.P."/>
            <person name="Ressel L."/>
            <person name="Calabuig P."/>
            <person name="Catania S."/>
            <person name="Gobbo F."/>
            <person name="Timofte D."/>
            <person name="Poveda J.B."/>
        </authorList>
    </citation>
    <scope>NUCLEOTIDE SEQUENCE</scope>
    <source>
        <strain evidence="1">T264</strain>
    </source>
</reference>
<proteinExistence type="predicted"/>
<name>A0AAW6HQJ9_9MOLU</name>
<dbReference type="Proteomes" id="UP001216384">
    <property type="component" value="Unassembled WGS sequence"/>
</dbReference>
<sequence length="355" mass="41723">MNNLYKTNFDLAIDNKKLFRYNIIKIENNETIGMCYVTNYKQMFELAINCSYEIDNINAYVDRFYIILKEESLYDDVSFITNIWKQKKPLIDNIGFIVNDKVVYQANKNQSAWYEAFVKKHVISLLTKDPTSSKKQDYQKNYQDDFVGSNNYVNNISKEEYPSIDQRFSSLGEMNRYQSKYDFDNDEFATKYSPEYKQDRYSYQNNKYDNQFLGYSSPWNSYDGNESYNKAFDNSDFSINSNNNLGSSSSLHSEIDSLRRRMFDIDQQINNYETITKELSDIANNDSLDFDYQPRNNTTSYDSMINSPTIGIEDFKLNNTTTIDNTSNIVNDLNTFDFSDSTKSFLINHSDDFND</sequence>